<dbReference type="GO" id="GO:0047035">
    <property type="term" value="F:testosterone dehydrogenase (NAD+) activity"/>
    <property type="evidence" value="ECO:0007669"/>
    <property type="project" value="UniProtKB-EC"/>
</dbReference>
<evidence type="ECO:0000256" key="23">
    <source>
        <dbReference type="ARBA" id="ARBA00081936"/>
    </source>
</evidence>
<comment type="pathway">
    <text evidence="13">Steroid biosynthesis; estrogen biosynthesis.</text>
</comment>
<evidence type="ECO:0000256" key="2">
    <source>
        <dbReference type="ARBA" id="ARBA00005189"/>
    </source>
</evidence>
<comment type="catalytic activity">
    <reaction evidence="15">
        <text>testosterone + NAD(+) = androst-4-ene-3,17-dione + NADH + H(+)</text>
        <dbReference type="Rhea" id="RHEA:14929"/>
        <dbReference type="ChEBI" id="CHEBI:15378"/>
        <dbReference type="ChEBI" id="CHEBI:16422"/>
        <dbReference type="ChEBI" id="CHEBI:17347"/>
        <dbReference type="ChEBI" id="CHEBI:57540"/>
        <dbReference type="ChEBI" id="CHEBI:57945"/>
        <dbReference type="EC" id="1.1.1.239"/>
    </reaction>
    <physiologicalReaction direction="left-to-right" evidence="15">
        <dbReference type="Rhea" id="RHEA:14930"/>
    </physiologicalReaction>
</comment>
<evidence type="ECO:0000256" key="21">
    <source>
        <dbReference type="ARBA" id="ARBA00077835"/>
    </source>
</evidence>
<dbReference type="AlphaFoldDB" id="A0AAV7X699"/>
<evidence type="ECO:0000256" key="13">
    <source>
        <dbReference type="ARBA" id="ARBA00037929"/>
    </source>
</evidence>
<dbReference type="InterPro" id="IPR002347">
    <property type="entry name" value="SDR_fam"/>
</dbReference>
<accession>A0AAV7X699</accession>
<dbReference type="NCBIfam" id="NF005559">
    <property type="entry name" value="PRK07231.1"/>
    <property type="match status" value="1"/>
</dbReference>
<comment type="catalytic activity">
    <reaction evidence="16">
        <text>17beta-hydroxy-5alpha-androstan-3-one + NAD(+) = 5alpha-androstan-3,17-dione + NADH + H(+)</text>
        <dbReference type="Rhea" id="RHEA:41992"/>
        <dbReference type="ChEBI" id="CHEBI:15378"/>
        <dbReference type="ChEBI" id="CHEBI:15994"/>
        <dbReference type="ChEBI" id="CHEBI:16330"/>
        <dbReference type="ChEBI" id="CHEBI:57540"/>
        <dbReference type="ChEBI" id="CHEBI:57945"/>
    </reaction>
    <physiologicalReaction direction="left-to-right" evidence="16">
        <dbReference type="Rhea" id="RHEA:41993"/>
    </physiologicalReaction>
</comment>
<dbReference type="EC" id="1.1.1.n12" evidence="4"/>
<comment type="catalytic activity">
    <reaction evidence="14">
        <text>17beta-estradiol + NAD(+) = estrone + NADH + H(+)</text>
        <dbReference type="Rhea" id="RHEA:24612"/>
        <dbReference type="ChEBI" id="CHEBI:15378"/>
        <dbReference type="ChEBI" id="CHEBI:16469"/>
        <dbReference type="ChEBI" id="CHEBI:17263"/>
        <dbReference type="ChEBI" id="CHEBI:57540"/>
        <dbReference type="ChEBI" id="CHEBI:57945"/>
        <dbReference type="EC" id="1.1.1.62"/>
    </reaction>
    <physiologicalReaction direction="left-to-right" evidence="14">
        <dbReference type="Rhea" id="RHEA:24613"/>
    </physiologicalReaction>
    <physiologicalReaction direction="right-to-left" evidence="14">
        <dbReference type="Rhea" id="RHEA:24614"/>
    </physiologicalReaction>
</comment>
<comment type="similarity">
    <text evidence="3">Belongs to the short-chain dehydrogenases/reductases (SDR) family.</text>
</comment>
<evidence type="ECO:0000256" key="6">
    <source>
        <dbReference type="ARBA" id="ARBA00022553"/>
    </source>
</evidence>
<dbReference type="PRINTS" id="PR00081">
    <property type="entry name" value="GDHRDH"/>
</dbReference>
<evidence type="ECO:0000256" key="3">
    <source>
        <dbReference type="ARBA" id="ARBA00006484"/>
    </source>
</evidence>
<dbReference type="GO" id="GO:0004303">
    <property type="term" value="F:estradiol 17-beta-dehydrogenase [NAD(P)+] activity"/>
    <property type="evidence" value="ECO:0007669"/>
    <property type="project" value="UniProtKB-EC"/>
</dbReference>
<keyword evidence="12" id="KW-0275">Fatty acid biosynthesis</keyword>
<dbReference type="PRINTS" id="PR00080">
    <property type="entry name" value="SDRFAMILY"/>
</dbReference>
<keyword evidence="5" id="KW-0444">Lipid biosynthesis</keyword>
<keyword evidence="11" id="KW-0496">Mitochondrion</keyword>
<dbReference type="InterPro" id="IPR020904">
    <property type="entry name" value="Sc_DH/Rdtase_CS"/>
</dbReference>
<evidence type="ECO:0000313" key="26">
    <source>
        <dbReference type="EMBL" id="KAJ1520565.1"/>
    </source>
</evidence>
<comment type="caution">
    <text evidence="26">The sequence shown here is derived from an EMBL/GenBank/DDBJ whole genome shotgun (WGS) entry which is preliminary data.</text>
</comment>
<keyword evidence="6" id="KW-0597">Phosphoprotein</keyword>
<evidence type="ECO:0000256" key="8">
    <source>
        <dbReference type="ARBA" id="ARBA00023002"/>
    </source>
</evidence>
<comment type="subcellular location">
    <subcellularLocation>
        <location evidence="1">Mitochondrion matrix</location>
    </subcellularLocation>
</comment>
<dbReference type="EC" id="1.1.1.239" evidence="19"/>
<organism evidence="26 27">
    <name type="scientific">Megalurothrips usitatus</name>
    <name type="common">bean blossom thrips</name>
    <dbReference type="NCBI Taxonomy" id="439358"/>
    <lineage>
        <taxon>Eukaryota</taxon>
        <taxon>Metazoa</taxon>
        <taxon>Ecdysozoa</taxon>
        <taxon>Arthropoda</taxon>
        <taxon>Hexapoda</taxon>
        <taxon>Insecta</taxon>
        <taxon>Pterygota</taxon>
        <taxon>Neoptera</taxon>
        <taxon>Paraneoptera</taxon>
        <taxon>Thysanoptera</taxon>
        <taxon>Terebrantia</taxon>
        <taxon>Thripoidea</taxon>
        <taxon>Thripidae</taxon>
        <taxon>Megalurothrips</taxon>
    </lineage>
</organism>
<evidence type="ECO:0000256" key="15">
    <source>
        <dbReference type="ARBA" id="ARBA00050232"/>
    </source>
</evidence>
<evidence type="ECO:0000256" key="24">
    <source>
        <dbReference type="ARBA" id="ARBA00083097"/>
    </source>
</evidence>
<dbReference type="InterPro" id="IPR036291">
    <property type="entry name" value="NAD(P)-bd_dom_sf"/>
</dbReference>
<evidence type="ECO:0000256" key="25">
    <source>
        <dbReference type="ARBA" id="ARBA00083258"/>
    </source>
</evidence>
<name>A0AAV7X699_9NEOP</name>
<evidence type="ECO:0000256" key="9">
    <source>
        <dbReference type="ARBA" id="ARBA00023027"/>
    </source>
</evidence>
<evidence type="ECO:0000256" key="22">
    <source>
        <dbReference type="ARBA" id="ARBA00081419"/>
    </source>
</evidence>
<evidence type="ECO:0000256" key="4">
    <source>
        <dbReference type="ARBA" id="ARBA00012456"/>
    </source>
</evidence>
<evidence type="ECO:0000256" key="18">
    <source>
        <dbReference type="ARBA" id="ARBA00065174"/>
    </source>
</evidence>
<proteinExistence type="inferred from homology"/>
<dbReference type="FunFam" id="3.40.50.720:FF:000231">
    <property type="entry name" value="Estradiol 17-beta-dehydrogenase 8"/>
    <property type="match status" value="1"/>
</dbReference>
<protein>
    <recommendedName>
        <fullName evidence="20">(3R)-3-hydroxyacyl-CoA dehydrogenase</fullName>
        <ecNumber evidence="19">1.1.1.239</ecNumber>
        <ecNumber evidence="4">1.1.1.n12</ecNumber>
    </recommendedName>
    <alternativeName>
        <fullName evidence="22">17-beta-hydroxysteroid dehydrogenase 8</fullName>
    </alternativeName>
    <alternativeName>
        <fullName evidence="21">3-ketoacyl-[acyl-carrier-protein] reductase alpha subunit</fullName>
    </alternativeName>
    <alternativeName>
        <fullName evidence="24">3-oxoacyl-[acyl-carrier-protein] reductase</fullName>
    </alternativeName>
    <alternativeName>
        <fullName evidence="25">Estradiol 17-beta-dehydrogenase 8</fullName>
    </alternativeName>
    <alternativeName>
        <fullName evidence="23">Testosterone 17-beta-dehydrogenase 8</fullName>
    </alternativeName>
</protein>
<gene>
    <name evidence="26" type="ORF">ONE63_003677</name>
</gene>
<evidence type="ECO:0000256" key="14">
    <source>
        <dbReference type="ARBA" id="ARBA00049069"/>
    </source>
</evidence>
<evidence type="ECO:0000256" key="7">
    <source>
        <dbReference type="ARBA" id="ARBA00022832"/>
    </source>
</evidence>
<keyword evidence="27" id="KW-1185">Reference proteome</keyword>
<comment type="catalytic activity">
    <reaction evidence="17">
        <text>a (3R)-3-hydroxyacyl-CoA + NAD(+) = a 3-oxoacyl-CoA + NADH + H(+)</text>
        <dbReference type="Rhea" id="RHEA:32711"/>
        <dbReference type="ChEBI" id="CHEBI:15378"/>
        <dbReference type="ChEBI" id="CHEBI:57319"/>
        <dbReference type="ChEBI" id="CHEBI:57540"/>
        <dbReference type="ChEBI" id="CHEBI:57945"/>
        <dbReference type="ChEBI" id="CHEBI:90726"/>
        <dbReference type="EC" id="1.1.1.n12"/>
    </reaction>
    <physiologicalReaction direction="left-to-right" evidence="17">
        <dbReference type="Rhea" id="RHEA:32712"/>
    </physiologicalReaction>
</comment>
<dbReference type="PANTHER" id="PTHR24321">
    <property type="entry name" value="DEHYDROGENASES, SHORT CHAIN"/>
    <property type="match status" value="1"/>
</dbReference>
<evidence type="ECO:0000256" key="16">
    <source>
        <dbReference type="ARBA" id="ARBA00050435"/>
    </source>
</evidence>
<dbReference type="GO" id="GO:0006633">
    <property type="term" value="P:fatty acid biosynthetic process"/>
    <property type="evidence" value="ECO:0007669"/>
    <property type="project" value="UniProtKB-KW"/>
</dbReference>
<dbReference type="Pfam" id="PF13561">
    <property type="entry name" value="adh_short_C2"/>
    <property type="match status" value="1"/>
</dbReference>
<dbReference type="GO" id="GO:0008210">
    <property type="term" value="P:estrogen metabolic process"/>
    <property type="evidence" value="ECO:0007669"/>
    <property type="project" value="UniProtKB-ARBA"/>
</dbReference>
<comment type="pathway">
    <text evidence="2">Lipid metabolism.</text>
</comment>
<evidence type="ECO:0000256" key="20">
    <source>
        <dbReference type="ARBA" id="ARBA00070911"/>
    </source>
</evidence>
<evidence type="ECO:0000313" key="27">
    <source>
        <dbReference type="Proteomes" id="UP001075354"/>
    </source>
</evidence>
<evidence type="ECO:0000256" key="11">
    <source>
        <dbReference type="ARBA" id="ARBA00023128"/>
    </source>
</evidence>
<evidence type="ECO:0000256" key="12">
    <source>
        <dbReference type="ARBA" id="ARBA00023160"/>
    </source>
</evidence>
<dbReference type="EMBL" id="JAPTSV010000014">
    <property type="protein sequence ID" value="KAJ1520565.1"/>
    <property type="molecule type" value="Genomic_DNA"/>
</dbReference>
<dbReference type="PROSITE" id="PS00061">
    <property type="entry name" value="ADH_SHORT"/>
    <property type="match status" value="1"/>
</dbReference>
<evidence type="ECO:0000256" key="17">
    <source>
        <dbReference type="ARBA" id="ARBA00052680"/>
    </source>
</evidence>
<reference evidence="26" key="1">
    <citation type="submission" date="2022-12" db="EMBL/GenBank/DDBJ databases">
        <title>Chromosome-level genome assembly of the bean flower thrips Megalurothrips usitatus.</title>
        <authorList>
            <person name="Ma L."/>
            <person name="Liu Q."/>
            <person name="Li H."/>
            <person name="Cai W."/>
        </authorList>
    </citation>
    <scope>NUCLEOTIDE SEQUENCE</scope>
    <source>
        <strain evidence="26">Cailab_2022a</strain>
    </source>
</reference>
<evidence type="ECO:0000256" key="5">
    <source>
        <dbReference type="ARBA" id="ARBA00022516"/>
    </source>
</evidence>
<dbReference type="PANTHER" id="PTHR24321:SF8">
    <property type="entry name" value="ESTRADIOL 17-BETA-DEHYDROGENASE 8-RELATED"/>
    <property type="match status" value="1"/>
</dbReference>
<dbReference type="SUPFAM" id="SSF51735">
    <property type="entry name" value="NAD(P)-binding Rossmann-fold domains"/>
    <property type="match status" value="1"/>
</dbReference>
<evidence type="ECO:0000256" key="1">
    <source>
        <dbReference type="ARBA" id="ARBA00004305"/>
    </source>
</evidence>
<keyword evidence="7" id="KW-0276">Fatty acid metabolism</keyword>
<dbReference type="Proteomes" id="UP001075354">
    <property type="component" value="Chromosome 14"/>
</dbReference>
<keyword evidence="10" id="KW-0443">Lipid metabolism</keyword>
<keyword evidence="9" id="KW-0520">NAD</keyword>
<evidence type="ECO:0000256" key="19">
    <source>
        <dbReference type="ARBA" id="ARBA00066822"/>
    </source>
</evidence>
<dbReference type="Gene3D" id="3.40.50.720">
    <property type="entry name" value="NAD(P)-binding Rossmann-like Domain"/>
    <property type="match status" value="1"/>
</dbReference>
<dbReference type="CDD" id="cd05233">
    <property type="entry name" value="SDR_c"/>
    <property type="match status" value="1"/>
</dbReference>
<sequence length="279" mass="29341">MTDTVSMNGLRLQDDATNGTAVRSGGSGLLQGRLAVVTGAGSGIGRSTCEAMAREGANLVLLDINDSGVAETLAHLDGKADRHLSLHVDVADEEGVERAVREVQRRFGRPADIVVNSAGIMGSVASLLDLDVKELRKMYSINVEGTFLVMRAFVRALKEAKLGGSIVNISSVGKQMCFPNRGHYSATKGAVSVLTQTAAKEWASLGIRCNAVLPGLVDTPMTQSMPQTNREQFAKKVSALGRMAQPEEIAEVVVFLASDRSSYMTGAEVAVSGGMTGTA</sequence>
<evidence type="ECO:0000256" key="10">
    <source>
        <dbReference type="ARBA" id="ARBA00023098"/>
    </source>
</evidence>
<dbReference type="GO" id="GO:0005759">
    <property type="term" value="C:mitochondrial matrix"/>
    <property type="evidence" value="ECO:0007669"/>
    <property type="project" value="UniProtKB-SubCell"/>
</dbReference>
<comment type="subunit">
    <text evidence="18">Heterotetramer with CBR4; contains two molecules of HSD17B8 and CBR4.</text>
</comment>
<keyword evidence="8" id="KW-0560">Oxidoreductase</keyword>